<gene>
    <name evidence="2" type="ORF">HHUB_2211</name>
</gene>
<accession>A0A0U5H4P3</accession>
<evidence type="ECO:0000313" key="2">
    <source>
        <dbReference type="EMBL" id="CQH55276.1"/>
    </source>
</evidence>
<reference evidence="3" key="1">
    <citation type="journal article" date="2016" name="Environ. Microbiol.">
        <title>The complete genome of a viable archaeum isolated from 123-million-year-old rock salt.</title>
        <authorList>
            <person name="Jaakkola S.T."/>
            <person name="Pfeiffer F."/>
            <person name="Ravantti J.J."/>
            <person name="Guo Q."/>
            <person name="Liu Y."/>
            <person name="Chen X."/>
            <person name="Ma H."/>
            <person name="Yang C."/>
            <person name="Oksanen H.M."/>
            <person name="Bamford D.H."/>
        </authorList>
    </citation>
    <scope>NUCLEOTIDE SEQUENCE</scope>
    <source>
        <strain evidence="3">JI20-1</strain>
    </source>
</reference>
<evidence type="ECO:0000256" key="1">
    <source>
        <dbReference type="SAM" id="Phobius"/>
    </source>
</evidence>
<dbReference type="EMBL" id="LN831302">
    <property type="protein sequence ID" value="CQH55276.1"/>
    <property type="molecule type" value="Genomic_DNA"/>
</dbReference>
<dbReference type="Proteomes" id="UP000066737">
    <property type="component" value="Chromosome I"/>
</dbReference>
<proteinExistence type="predicted"/>
<feature type="transmembrane region" description="Helical" evidence="1">
    <location>
        <begin position="29"/>
        <end position="49"/>
    </location>
</feature>
<name>A0A0U5H4P3_9EURY</name>
<protein>
    <submittedName>
        <fullName evidence="2">Uncharacterized protein</fullName>
    </submittedName>
</protein>
<keyword evidence="1" id="KW-0472">Membrane</keyword>
<keyword evidence="3" id="KW-1185">Reference proteome</keyword>
<keyword evidence="1" id="KW-1133">Transmembrane helix</keyword>
<sequence>MSSDLEHKQDEDKIDLLDRIRDCLEVLRLSLRVVLLILVITGALGHSLLV</sequence>
<dbReference type="KEGG" id="hhb:Hhub_2211"/>
<organism evidence="2 3">
    <name type="scientific">Halobacterium hubeiense</name>
    <dbReference type="NCBI Taxonomy" id="1407499"/>
    <lineage>
        <taxon>Archaea</taxon>
        <taxon>Methanobacteriati</taxon>
        <taxon>Methanobacteriota</taxon>
        <taxon>Stenosarchaea group</taxon>
        <taxon>Halobacteria</taxon>
        <taxon>Halobacteriales</taxon>
        <taxon>Halobacteriaceae</taxon>
        <taxon>Halobacterium</taxon>
    </lineage>
</organism>
<keyword evidence="1" id="KW-0812">Transmembrane</keyword>
<evidence type="ECO:0000313" key="3">
    <source>
        <dbReference type="Proteomes" id="UP000066737"/>
    </source>
</evidence>
<dbReference type="AlphaFoldDB" id="A0A0U5H4P3"/>